<dbReference type="InterPro" id="IPR003959">
    <property type="entry name" value="ATPase_AAA_core"/>
</dbReference>
<comment type="caution">
    <text evidence="7">The sequence shown here is derived from an EMBL/GenBank/DDBJ whole genome shotgun (WGS) entry which is preliminary data.</text>
</comment>
<dbReference type="PANTHER" id="PTHR42960:SF1">
    <property type="entry name" value="YCF46 PROTEIN"/>
    <property type="match status" value="1"/>
</dbReference>
<evidence type="ECO:0000313" key="7">
    <source>
        <dbReference type="EMBL" id="MFB2834220.1"/>
    </source>
</evidence>
<dbReference type="Gene3D" id="3.40.50.300">
    <property type="entry name" value="P-loop containing nucleotide triphosphate hydrolases"/>
    <property type="match status" value="1"/>
</dbReference>
<dbReference type="Proteomes" id="UP001576780">
    <property type="component" value="Unassembled WGS sequence"/>
</dbReference>
<keyword evidence="8" id="KW-1185">Reference proteome</keyword>
<dbReference type="SUPFAM" id="SSF52540">
    <property type="entry name" value="P-loop containing nucleoside triphosphate hydrolases"/>
    <property type="match status" value="1"/>
</dbReference>
<evidence type="ECO:0000256" key="1">
    <source>
        <dbReference type="ARBA" id="ARBA00022741"/>
    </source>
</evidence>
<reference evidence="7 8" key="1">
    <citation type="submission" date="2024-09" db="EMBL/GenBank/DDBJ databases">
        <title>Floridaenema gen nov. (Aerosakkonemataceae, Aerosakkonematales ord. nov., Cyanobacteria) from benthic tropical and subtropical fresh waters, with the description of four new species.</title>
        <authorList>
            <person name="Moretto J.A."/>
            <person name="Berthold D.E."/>
            <person name="Lefler F.W."/>
            <person name="Huang I.-S."/>
            <person name="Laughinghouse H. IV."/>
        </authorList>
    </citation>
    <scope>NUCLEOTIDE SEQUENCE [LARGE SCALE GENOMIC DNA]</scope>
    <source>
        <strain evidence="7 8">BLCC-F167</strain>
    </source>
</reference>
<accession>A0ABV4WGL1</accession>
<dbReference type="InterPro" id="IPR003593">
    <property type="entry name" value="AAA+_ATPase"/>
</dbReference>
<dbReference type="InterPro" id="IPR027417">
    <property type="entry name" value="P-loop_NTPase"/>
</dbReference>
<feature type="domain" description="AAA+ ATPase" evidence="6">
    <location>
        <begin position="276"/>
        <end position="407"/>
    </location>
</feature>
<dbReference type="EMBL" id="JBHFNT010000058">
    <property type="protein sequence ID" value="MFB2834220.1"/>
    <property type="molecule type" value="Genomic_DNA"/>
</dbReference>
<evidence type="ECO:0000256" key="3">
    <source>
        <dbReference type="ARBA" id="ARBA00038088"/>
    </source>
</evidence>
<evidence type="ECO:0000256" key="4">
    <source>
        <dbReference type="ARBA" id="ARBA00040480"/>
    </source>
</evidence>
<feature type="compositionally biased region" description="Polar residues" evidence="5">
    <location>
        <begin position="545"/>
        <end position="564"/>
    </location>
</feature>
<evidence type="ECO:0000259" key="6">
    <source>
        <dbReference type="SMART" id="SM00382"/>
    </source>
</evidence>
<dbReference type="InterPro" id="IPR052381">
    <property type="entry name" value="AAA_domain_protein"/>
</dbReference>
<dbReference type="PANTHER" id="PTHR42960">
    <property type="entry name" value="YCF46 PROTEIN"/>
    <property type="match status" value="1"/>
</dbReference>
<dbReference type="Pfam" id="PF00004">
    <property type="entry name" value="AAA"/>
    <property type="match status" value="1"/>
</dbReference>
<keyword evidence="2" id="KW-0067">ATP-binding</keyword>
<feature type="region of interest" description="Disordered" evidence="5">
    <location>
        <begin position="523"/>
        <end position="564"/>
    </location>
</feature>
<evidence type="ECO:0000256" key="2">
    <source>
        <dbReference type="ARBA" id="ARBA00022840"/>
    </source>
</evidence>
<dbReference type="Gene3D" id="1.10.8.60">
    <property type="match status" value="1"/>
</dbReference>
<name>A0ABV4WGL1_9CYAN</name>
<feature type="compositionally biased region" description="Polar residues" evidence="5">
    <location>
        <begin position="523"/>
        <end position="538"/>
    </location>
</feature>
<comment type="similarity">
    <text evidence="3">Belongs to the AAA ATPase family. Highly divergent.</text>
</comment>
<sequence>MDWQDLGLLLETGKIVSLQCPLIERVATLNWIKQYLAASKNLPLYVWNLGQEEFKEYHLTGNKSHHFDPIKNDCLSRVVDFLIDCQEPGVFVVENLQSLINYPNCSDSQFSDRTLLITAKLTNLFYSLATDNLSRKYIILLSTDGSELPLHLQSVIPTIWKPLPTTEEITLIVEEFLVSTVNWGFNLDKSSLILAASGLTQEEIKTGLRLGLQLSLGASAIDFLLSYKINRLRNLNLEFIPQPNITDFGGLDLLKSAISKIRNKFTPEARKCNLALPKGCLLVGPPGTGKTRAAKACAAQLGFPLVSVDVGAIVAGGLKLLRELLQRVEALAPCVVHFDEFDKLFAASSNSGEDVSNRQILGTMLTWLQEKTSATYVVATLNRLNSLPPELTRAGRFDRIFYLGFPQAIERKEIIQLHAARFDPRYLVENGPLTESEWRILLNKTVNCTGAELEQMVCRAADKIFDVALEEIKQKSSQLTTNNEQVVNIPIFIELQDLLEEREKIFPLYVRDTERVLAIENQSRYVSEPSSSPDTSQYAPPLTTYWGQPVSQPSDSTIQKTILN</sequence>
<keyword evidence="1" id="KW-0547">Nucleotide-binding</keyword>
<dbReference type="RefSeq" id="WP_413276662.1">
    <property type="nucleotide sequence ID" value="NZ_JBHFNT010000058.1"/>
</dbReference>
<protein>
    <recommendedName>
        <fullName evidence="4">Uncharacterized AAA domain-containing protein ycf46</fullName>
    </recommendedName>
</protein>
<evidence type="ECO:0000313" key="8">
    <source>
        <dbReference type="Proteomes" id="UP001576780"/>
    </source>
</evidence>
<gene>
    <name evidence="7" type="ORF">ACE1CA_06775</name>
</gene>
<proteinExistence type="inferred from homology"/>
<evidence type="ECO:0000256" key="5">
    <source>
        <dbReference type="SAM" id="MobiDB-lite"/>
    </source>
</evidence>
<dbReference type="SMART" id="SM00382">
    <property type="entry name" value="AAA"/>
    <property type="match status" value="1"/>
</dbReference>
<organism evidence="7 8">
    <name type="scientific">Floridaenema evergladense BLCC-F167</name>
    <dbReference type="NCBI Taxonomy" id="3153639"/>
    <lineage>
        <taxon>Bacteria</taxon>
        <taxon>Bacillati</taxon>
        <taxon>Cyanobacteriota</taxon>
        <taxon>Cyanophyceae</taxon>
        <taxon>Oscillatoriophycideae</taxon>
        <taxon>Aerosakkonematales</taxon>
        <taxon>Aerosakkonemataceae</taxon>
        <taxon>Floridanema</taxon>
        <taxon>Floridanema evergladense</taxon>
    </lineage>
</organism>